<proteinExistence type="predicted"/>
<accession>A0A0V0HNA2</accession>
<protein>
    <submittedName>
        <fullName evidence="1">Putative ovule protein</fullName>
    </submittedName>
</protein>
<dbReference type="AlphaFoldDB" id="A0A0V0HNA2"/>
<sequence>MSTQSWQGSCDKTRLLTEKLGAAMPTHIFWEQKKVSDKLSKEGLLCSAFRDPTFLIVPPMFANSAVWTGISGTMYSRKLYFCNNYLKCKVQKFHTLGS</sequence>
<name>A0A0V0HNA2_SOLCH</name>
<dbReference type="EMBL" id="GEDG01017185">
    <property type="protein sequence ID" value="JAP21893.1"/>
    <property type="molecule type" value="Transcribed_RNA"/>
</dbReference>
<organism evidence="1">
    <name type="scientific">Solanum chacoense</name>
    <name type="common">Chaco potato</name>
    <dbReference type="NCBI Taxonomy" id="4108"/>
    <lineage>
        <taxon>Eukaryota</taxon>
        <taxon>Viridiplantae</taxon>
        <taxon>Streptophyta</taxon>
        <taxon>Embryophyta</taxon>
        <taxon>Tracheophyta</taxon>
        <taxon>Spermatophyta</taxon>
        <taxon>Magnoliopsida</taxon>
        <taxon>eudicotyledons</taxon>
        <taxon>Gunneridae</taxon>
        <taxon>Pentapetalae</taxon>
        <taxon>asterids</taxon>
        <taxon>lamiids</taxon>
        <taxon>Solanales</taxon>
        <taxon>Solanaceae</taxon>
        <taxon>Solanoideae</taxon>
        <taxon>Solaneae</taxon>
        <taxon>Solanum</taxon>
    </lineage>
</organism>
<evidence type="ECO:0000313" key="1">
    <source>
        <dbReference type="EMBL" id="JAP21893.1"/>
    </source>
</evidence>
<reference evidence="1" key="1">
    <citation type="submission" date="2015-12" db="EMBL/GenBank/DDBJ databases">
        <title>Gene expression during late stages of embryo sac development: a critical building block for successful pollen-pistil interactions.</title>
        <authorList>
            <person name="Liu Y."/>
            <person name="Joly V."/>
            <person name="Sabar M."/>
            <person name="Matton D.P."/>
        </authorList>
    </citation>
    <scope>NUCLEOTIDE SEQUENCE</scope>
</reference>